<dbReference type="EMBL" id="QLTW01000062">
    <property type="protein sequence ID" value="MBT9145216.1"/>
    <property type="molecule type" value="Genomic_DNA"/>
</dbReference>
<dbReference type="Proteomes" id="UP000811545">
    <property type="component" value="Unassembled WGS sequence"/>
</dbReference>
<dbReference type="PROSITE" id="PS50994">
    <property type="entry name" value="INTEGRASE"/>
    <property type="match status" value="1"/>
</dbReference>
<proteinExistence type="predicted"/>
<evidence type="ECO:0000313" key="3">
    <source>
        <dbReference type="Proteomes" id="UP000811545"/>
    </source>
</evidence>
<evidence type="ECO:0000313" key="2">
    <source>
        <dbReference type="EMBL" id="MBT9145216.1"/>
    </source>
</evidence>
<dbReference type="InterPro" id="IPR012337">
    <property type="entry name" value="RNaseH-like_sf"/>
</dbReference>
<dbReference type="GO" id="GO:0015074">
    <property type="term" value="P:DNA integration"/>
    <property type="evidence" value="ECO:0007669"/>
    <property type="project" value="InterPro"/>
</dbReference>
<organism evidence="2 3">
    <name type="scientific">Psychracetigena formicireducens</name>
    <dbReference type="NCBI Taxonomy" id="2986056"/>
    <lineage>
        <taxon>Bacteria</taxon>
        <taxon>Bacillati</taxon>
        <taxon>Candidatus Lithacetigenota</taxon>
        <taxon>Candidatus Psychracetigena</taxon>
    </lineage>
</organism>
<sequence>MEQIPKRFTGEQMKVLLKGYCQGTLDRSTVEETLGIGKARFFTLLKQYRLDPDKFSLTYQRASPARLPASAEREMEKELMLEKSLIEDRSLPITTYNYSAIRDRLIKRGVTVSLPTIIKRAKSLGCYQPHPRKKAHDREVITTAISALIQHDASHHRWSPYVRERWALITSLDDFSRKLLYADFFEQETTWVHIKAAETLMHTYGIPLRYYVDSLRVFRFVQGRDSFWRKHILQTDEANPQWRQVMNIIGVDVTFALSLEAKGKVERPCRWLQDRIVRTCALEKLTTLNEVRAVLKEEVSRYHNHQVHSTTREVPSIRLEKARKEGNSLFRPLVLPNPFTLTKDIFCLREKRMVNGYRRISLFNHEIPVPHVPLRKEVEVHLIPDTKREALEIRIWWENRMVQSVTYPIKEFPSVHF</sequence>
<comment type="caution">
    <text evidence="2">The sequence shown here is derived from an EMBL/GenBank/DDBJ whole genome shotgun (WGS) entry which is preliminary data.</text>
</comment>
<accession>A0A9E2BGL5</accession>
<reference evidence="2 3" key="1">
    <citation type="journal article" date="2021" name="bioRxiv">
        <title>Unique metabolic strategies in Hadean analogues reveal hints for primordial physiology.</title>
        <authorList>
            <person name="Nobu M.K."/>
            <person name="Nakai R."/>
            <person name="Tamazawa S."/>
            <person name="Mori H."/>
            <person name="Toyoda A."/>
            <person name="Ijiri A."/>
            <person name="Suzuki S."/>
            <person name="Kurokawa K."/>
            <person name="Kamagata Y."/>
            <person name="Tamaki H."/>
        </authorList>
    </citation>
    <scope>NUCLEOTIDE SEQUENCE [LARGE SCALE GENOMIC DNA]</scope>
    <source>
        <strain evidence="2">BS525</strain>
    </source>
</reference>
<dbReference type="Gene3D" id="3.30.420.10">
    <property type="entry name" value="Ribonuclease H-like superfamily/Ribonuclease H"/>
    <property type="match status" value="1"/>
</dbReference>
<dbReference type="GO" id="GO:0003676">
    <property type="term" value="F:nucleic acid binding"/>
    <property type="evidence" value="ECO:0007669"/>
    <property type="project" value="InterPro"/>
</dbReference>
<name>A0A9E2BGL5_PSYF1</name>
<dbReference type="InterPro" id="IPR001584">
    <property type="entry name" value="Integrase_cat-core"/>
</dbReference>
<dbReference type="PANTHER" id="PTHR35004:SF7">
    <property type="entry name" value="INTEGRASE PROTEIN"/>
    <property type="match status" value="1"/>
</dbReference>
<feature type="domain" description="Integrase catalytic" evidence="1">
    <location>
        <begin position="127"/>
        <end position="323"/>
    </location>
</feature>
<evidence type="ECO:0000259" key="1">
    <source>
        <dbReference type="PROSITE" id="PS50994"/>
    </source>
</evidence>
<dbReference type="AlphaFoldDB" id="A0A9E2BGL5"/>
<gene>
    <name evidence="2" type="ORF">DDT42_01086</name>
</gene>
<dbReference type="SUPFAM" id="SSF53098">
    <property type="entry name" value="Ribonuclease H-like"/>
    <property type="match status" value="1"/>
</dbReference>
<dbReference type="PANTHER" id="PTHR35004">
    <property type="entry name" value="TRANSPOSASE RV3428C-RELATED"/>
    <property type="match status" value="1"/>
</dbReference>
<dbReference type="InterPro" id="IPR036397">
    <property type="entry name" value="RNaseH_sf"/>
</dbReference>
<protein>
    <recommendedName>
        <fullName evidence="1">Integrase catalytic domain-containing protein</fullName>
    </recommendedName>
</protein>